<comment type="caution">
    <text evidence="4">The sequence shown here is derived from an EMBL/GenBank/DDBJ whole genome shotgun (WGS) entry which is preliminary data.</text>
</comment>
<dbReference type="EMBL" id="ALJD01000009">
    <property type="protein sequence ID" value="EJN57999.1"/>
    <property type="molecule type" value="Genomic_DNA"/>
</dbReference>
<keyword evidence="1" id="KW-0805">Transcription regulation</keyword>
<dbReference type="InterPro" id="IPR007050">
    <property type="entry name" value="HTH_bacterioopsin"/>
</dbReference>
<dbReference type="OrthoDB" id="168808at2157"/>
<accession>J3JE28</accession>
<proteinExistence type="predicted"/>
<organism evidence="4 5">
    <name type="scientific">Halogranum salarium B-1</name>
    <dbReference type="NCBI Taxonomy" id="1210908"/>
    <lineage>
        <taxon>Archaea</taxon>
        <taxon>Methanobacteriati</taxon>
        <taxon>Methanobacteriota</taxon>
        <taxon>Stenosarchaea group</taxon>
        <taxon>Halobacteria</taxon>
        <taxon>Halobacteriales</taxon>
        <taxon>Haloferacaceae</taxon>
    </lineage>
</organism>
<evidence type="ECO:0000256" key="1">
    <source>
        <dbReference type="ARBA" id="ARBA00023015"/>
    </source>
</evidence>
<dbReference type="AlphaFoldDB" id="J3JE28"/>
<evidence type="ECO:0000259" key="3">
    <source>
        <dbReference type="Pfam" id="PF04967"/>
    </source>
</evidence>
<name>J3JE28_9EURY</name>
<dbReference type="Pfam" id="PF04967">
    <property type="entry name" value="HTH_10"/>
    <property type="match status" value="1"/>
</dbReference>
<protein>
    <recommendedName>
        <fullName evidence="3">HTH bat-type domain-containing protein</fullName>
    </recommendedName>
</protein>
<evidence type="ECO:0000256" key="2">
    <source>
        <dbReference type="ARBA" id="ARBA00023163"/>
    </source>
</evidence>
<sequence length="220" mass="25448">MFQAEIHLQQEKSCVLSDIAARFDTSFEVAIEELHDHQVTFIIELEEACEKVYEFFEQSSQVTHIERLTETTFLVTKTSCGAYEAVDRNHGIMRRRNYISSSRREYTVLLFRREDLRAVIEEFKEIGTATLGHVKEFHPPTAALTPRQYEVLELALERGYFEWPRRLTSEELAQELEITHSTVLEHLRKAESKLLSDALSHGERVPAFPGYVDQTSASKP</sequence>
<evidence type="ECO:0000313" key="5">
    <source>
        <dbReference type="Proteomes" id="UP000007813"/>
    </source>
</evidence>
<dbReference type="Proteomes" id="UP000007813">
    <property type="component" value="Unassembled WGS sequence"/>
</dbReference>
<dbReference type="SUPFAM" id="SSF46894">
    <property type="entry name" value="C-terminal effector domain of the bipartite response regulators"/>
    <property type="match status" value="1"/>
</dbReference>
<dbReference type="InterPro" id="IPR016032">
    <property type="entry name" value="Sig_transdc_resp-reg_C-effctor"/>
</dbReference>
<reference evidence="4 5" key="1">
    <citation type="journal article" date="2012" name="J. Bacteriol.">
        <title>Draft Genome Sequence of the Extremely Halophilic Archaeon Halogranum salarium B-1T.</title>
        <authorList>
            <person name="Kim K.K."/>
            <person name="Lee K.C."/>
            <person name="Lee J.S."/>
        </authorList>
    </citation>
    <scope>NUCLEOTIDE SEQUENCE [LARGE SCALE GENOMIC DNA]</scope>
    <source>
        <strain evidence="4 5">B-1</strain>
    </source>
</reference>
<dbReference type="InterPro" id="IPR036388">
    <property type="entry name" value="WH-like_DNA-bd_sf"/>
</dbReference>
<keyword evidence="2" id="KW-0804">Transcription</keyword>
<dbReference type="GO" id="GO:0003677">
    <property type="term" value="F:DNA binding"/>
    <property type="evidence" value="ECO:0007669"/>
    <property type="project" value="InterPro"/>
</dbReference>
<dbReference type="PANTHER" id="PTHR34236:SF1">
    <property type="entry name" value="DIMETHYL SULFOXIDE REDUCTASE TRANSCRIPTIONAL ACTIVATOR"/>
    <property type="match status" value="1"/>
</dbReference>
<dbReference type="RefSeq" id="WP_009376734.1">
    <property type="nucleotide sequence ID" value="NZ_ALJD01000009.1"/>
</dbReference>
<dbReference type="eggNOG" id="arCOG02276">
    <property type="taxonomic scope" value="Archaea"/>
</dbReference>
<gene>
    <name evidence="4" type="ORF">HSB1_34160</name>
</gene>
<dbReference type="GO" id="GO:0006355">
    <property type="term" value="P:regulation of DNA-templated transcription"/>
    <property type="evidence" value="ECO:0007669"/>
    <property type="project" value="InterPro"/>
</dbReference>
<feature type="domain" description="HTH bat-type" evidence="3">
    <location>
        <begin position="144"/>
        <end position="195"/>
    </location>
</feature>
<dbReference type="Gene3D" id="1.10.10.10">
    <property type="entry name" value="Winged helix-like DNA-binding domain superfamily/Winged helix DNA-binding domain"/>
    <property type="match status" value="1"/>
</dbReference>
<evidence type="ECO:0000313" key="4">
    <source>
        <dbReference type="EMBL" id="EJN57999.1"/>
    </source>
</evidence>
<dbReference type="PANTHER" id="PTHR34236">
    <property type="entry name" value="DIMETHYL SULFOXIDE REDUCTASE TRANSCRIPTIONAL ACTIVATOR"/>
    <property type="match status" value="1"/>
</dbReference>